<feature type="region of interest" description="Disordered" evidence="1">
    <location>
        <begin position="288"/>
        <end position="324"/>
    </location>
</feature>
<comment type="caution">
    <text evidence="2">The sequence shown here is derived from an EMBL/GenBank/DDBJ whole genome shotgun (WGS) entry which is preliminary data.</text>
</comment>
<accession>A0A812JZ18</accession>
<name>A0A812JZ18_9DINO</name>
<sequence length="352" mass="37116">MSGSSSPALAKSTPNAPFASFSYAYPALACRGDGRLGGPLGSTGYPPRHVLTSPRRTPGEGQLGGTCGSTVYTPRYTPRRVLVSPRLSPGTTSFVSYTPGRPSGFIPVPVPKVSAVPPEAAVRPVQRFVRVAQPQERVPSLSHEVVPVSREVTIADGTVREDLHVYSRPPPRESSVGSPTPRTAGFVQGLRTDASHAIVDIPASPMLRQRTLPGFLGQASQKPPARQSSIAVITASPCQSSDVFKAPCLAGLTGRGSLGRTYRAPAPELLSDRPPARAVGEALALRAESQRRRWRRPAPGPSTAQFQAPSASASAPAAHAPPLYGEGSDFTPAFFRLQEKLSYLAEEGTVSL</sequence>
<feature type="region of interest" description="Disordered" evidence="1">
    <location>
        <begin position="39"/>
        <end position="64"/>
    </location>
</feature>
<evidence type="ECO:0000256" key="1">
    <source>
        <dbReference type="SAM" id="MobiDB-lite"/>
    </source>
</evidence>
<keyword evidence="3" id="KW-1185">Reference proteome</keyword>
<gene>
    <name evidence="2" type="primary">DDX21</name>
    <name evidence="2" type="ORF">SNAT2548_LOCUS8019</name>
</gene>
<feature type="compositionally biased region" description="Low complexity" evidence="1">
    <location>
        <begin position="308"/>
        <end position="322"/>
    </location>
</feature>
<dbReference type="Proteomes" id="UP000604046">
    <property type="component" value="Unassembled WGS sequence"/>
</dbReference>
<dbReference type="EMBL" id="CAJNDS010000577">
    <property type="protein sequence ID" value="CAE7220108.1"/>
    <property type="molecule type" value="Genomic_DNA"/>
</dbReference>
<evidence type="ECO:0000313" key="2">
    <source>
        <dbReference type="EMBL" id="CAE7220108.1"/>
    </source>
</evidence>
<proteinExistence type="predicted"/>
<organism evidence="2 3">
    <name type="scientific">Symbiodinium natans</name>
    <dbReference type="NCBI Taxonomy" id="878477"/>
    <lineage>
        <taxon>Eukaryota</taxon>
        <taxon>Sar</taxon>
        <taxon>Alveolata</taxon>
        <taxon>Dinophyceae</taxon>
        <taxon>Suessiales</taxon>
        <taxon>Symbiodiniaceae</taxon>
        <taxon>Symbiodinium</taxon>
    </lineage>
</organism>
<protein>
    <submittedName>
        <fullName evidence="2">DDX21 protein</fullName>
    </submittedName>
</protein>
<reference evidence="2" key="1">
    <citation type="submission" date="2021-02" db="EMBL/GenBank/DDBJ databases">
        <authorList>
            <person name="Dougan E. K."/>
            <person name="Rhodes N."/>
            <person name="Thang M."/>
            <person name="Chan C."/>
        </authorList>
    </citation>
    <scope>NUCLEOTIDE SEQUENCE</scope>
</reference>
<dbReference type="OrthoDB" id="10446509at2759"/>
<dbReference type="AlphaFoldDB" id="A0A812JZ18"/>
<evidence type="ECO:0000313" key="3">
    <source>
        <dbReference type="Proteomes" id="UP000604046"/>
    </source>
</evidence>